<organism evidence="2 3">
    <name type="scientific">Alkalimonas mucilaginosa</name>
    <dbReference type="NCBI Taxonomy" id="3057676"/>
    <lineage>
        <taxon>Bacteria</taxon>
        <taxon>Pseudomonadati</taxon>
        <taxon>Pseudomonadota</taxon>
        <taxon>Gammaproteobacteria</taxon>
        <taxon>Alkalimonas</taxon>
    </lineage>
</organism>
<name>A0ABU7JJL4_9GAMM</name>
<keyword evidence="1" id="KW-0732">Signal</keyword>
<feature type="chain" id="PRO_5045215197" description="Secreted protein" evidence="1">
    <location>
        <begin position="20"/>
        <end position="100"/>
    </location>
</feature>
<evidence type="ECO:0000313" key="3">
    <source>
        <dbReference type="Proteomes" id="UP001339167"/>
    </source>
</evidence>
<gene>
    <name evidence="2" type="ORF">QWF21_16765</name>
</gene>
<dbReference type="RefSeq" id="WP_330089205.1">
    <property type="nucleotide sequence ID" value="NZ_JAUGZK010000018.1"/>
</dbReference>
<sequence length="100" mass="10827">MQLIRSLWLLLLVTGFSQSQPYASSEASLLPLQDCSAALLQHNSDWLQHADSHDDHDAATLNVTPSLLACLQQTANHTNTVELAATRNPNPARAPPVLSC</sequence>
<evidence type="ECO:0000313" key="2">
    <source>
        <dbReference type="EMBL" id="MEE2025894.1"/>
    </source>
</evidence>
<reference evidence="2 3" key="1">
    <citation type="submission" date="2023-06" db="EMBL/GenBank/DDBJ databases">
        <title>Alkalimonas sp., MEB004 an alkaliphilic bacterium isolated from Lonar Lake, India.</title>
        <authorList>
            <person name="Joshi A."/>
            <person name="Thite S."/>
        </authorList>
    </citation>
    <scope>NUCLEOTIDE SEQUENCE [LARGE SCALE GENOMIC DNA]</scope>
    <source>
        <strain evidence="2 3">MEB004</strain>
    </source>
</reference>
<comment type="caution">
    <text evidence="2">The sequence shown here is derived from an EMBL/GenBank/DDBJ whole genome shotgun (WGS) entry which is preliminary data.</text>
</comment>
<evidence type="ECO:0008006" key="4">
    <source>
        <dbReference type="Google" id="ProtNLM"/>
    </source>
</evidence>
<evidence type="ECO:0000256" key="1">
    <source>
        <dbReference type="SAM" id="SignalP"/>
    </source>
</evidence>
<proteinExistence type="predicted"/>
<dbReference type="EMBL" id="JAUGZK010000018">
    <property type="protein sequence ID" value="MEE2025894.1"/>
    <property type="molecule type" value="Genomic_DNA"/>
</dbReference>
<dbReference type="Proteomes" id="UP001339167">
    <property type="component" value="Unassembled WGS sequence"/>
</dbReference>
<feature type="signal peptide" evidence="1">
    <location>
        <begin position="1"/>
        <end position="19"/>
    </location>
</feature>
<protein>
    <recommendedName>
        <fullName evidence="4">Secreted protein</fullName>
    </recommendedName>
</protein>
<accession>A0ABU7JJL4</accession>
<keyword evidence="3" id="KW-1185">Reference proteome</keyword>